<sequence length="195" mass="22049">MERYFRNNLSWGESPAPVDVDVLQTVLDIVVYADDLADDLAEQLDPATGRPILASPRLGEYDARPWLQYALACLHELPDDVVEWAWPRVQKIHERTARVLGMLYHGQTVKVVCPWCDGRAEEQPVGGAYTWKVEVLPSNQVAIVCHGVNCDPPAEHVATWLWGKPCWPITTWTRLAKHVIPEHERAQRARNAIAS</sequence>
<gene>
    <name evidence="1" type="ORF">ITP53_47900</name>
</gene>
<proteinExistence type="predicted"/>
<protein>
    <submittedName>
        <fullName evidence="1">Uncharacterized protein</fullName>
    </submittedName>
</protein>
<reference evidence="1" key="1">
    <citation type="submission" date="2020-11" db="EMBL/GenBank/DDBJ databases">
        <title>Whole-genome analyses of Nonomuraea sp. K274.</title>
        <authorList>
            <person name="Veyisoglu A."/>
        </authorList>
    </citation>
    <scope>NUCLEOTIDE SEQUENCE</scope>
    <source>
        <strain evidence="1">K274</strain>
    </source>
</reference>
<dbReference type="EMBL" id="JADOGI010000269">
    <property type="protein sequence ID" value="MBF8193268.1"/>
    <property type="molecule type" value="Genomic_DNA"/>
</dbReference>
<keyword evidence="2" id="KW-1185">Reference proteome</keyword>
<evidence type="ECO:0000313" key="1">
    <source>
        <dbReference type="EMBL" id="MBF8193268.1"/>
    </source>
</evidence>
<organism evidence="1 2">
    <name type="scientific">Nonomuraea cypriaca</name>
    <dbReference type="NCBI Taxonomy" id="1187855"/>
    <lineage>
        <taxon>Bacteria</taxon>
        <taxon>Bacillati</taxon>
        <taxon>Actinomycetota</taxon>
        <taxon>Actinomycetes</taxon>
        <taxon>Streptosporangiales</taxon>
        <taxon>Streptosporangiaceae</taxon>
        <taxon>Nonomuraea</taxon>
    </lineage>
</organism>
<dbReference type="RefSeq" id="WP_195902139.1">
    <property type="nucleotide sequence ID" value="NZ_JADOGI010000269.1"/>
</dbReference>
<dbReference type="Proteomes" id="UP000605361">
    <property type="component" value="Unassembled WGS sequence"/>
</dbReference>
<accession>A0A931F6J0</accession>
<comment type="caution">
    <text evidence="1">The sequence shown here is derived from an EMBL/GenBank/DDBJ whole genome shotgun (WGS) entry which is preliminary data.</text>
</comment>
<dbReference type="AlphaFoldDB" id="A0A931F6J0"/>
<evidence type="ECO:0000313" key="2">
    <source>
        <dbReference type="Proteomes" id="UP000605361"/>
    </source>
</evidence>
<name>A0A931F6J0_9ACTN</name>